<gene>
    <name evidence="2" type="ORF">QBC38DRAFT_250534</name>
</gene>
<feature type="region of interest" description="Disordered" evidence="1">
    <location>
        <begin position="199"/>
        <end position="296"/>
    </location>
</feature>
<keyword evidence="3" id="KW-1185">Reference proteome</keyword>
<dbReference type="EMBL" id="MU865357">
    <property type="protein sequence ID" value="KAK4225912.1"/>
    <property type="molecule type" value="Genomic_DNA"/>
</dbReference>
<proteinExistence type="predicted"/>
<feature type="compositionally biased region" description="Pro residues" evidence="1">
    <location>
        <begin position="201"/>
        <end position="216"/>
    </location>
</feature>
<sequence>MSSQFYSAGSYYRDMQMLPNMDTYIDPNFETTVNHSFPEPWSPCLNNNNPTIFNTIPSRLTETATPVQYPRHTSPMSFHSLRADTESSYDHPSTPPDTMNSPYLQSLGMESLPVPHGAHEFNHMGQGTGMGEFVSLTEVNPAQQHHDYADSEHSFNDFKLFYPSNQYDFDINNTTTSLPTNSLRLPSPEDIPIIKQEIDVAPPPSTTINSYPPPPQTKRSPSISSEEDAISLAPSTRRTRDSFSPSDDEDYQPPKPKRTRPSTTTTRNPSFSINLPSSSSSPPRGKRTSSTTIPRSLPYLCPHPSCLSTSKPPFPSQGDLDLHTKKQHTRPFICVFEFAGCASTFASKNEWKRHVTTQHLLLTYWLCTEDSCATAKQPSIFNRKDLFTQHLKRMHCPSHLKKQVMAGGKQNQQTNGNKEWEEKLRTMQARGIRERCKLPMEMKCPVKGCEKGRFEGKDAWDMRMEHVAKHLERERVEQGDESLVGWAGREEVGIIVRSGNGWELKKKMGGHGCAVGKGLGSLMGMGGIIVRGQQPQVVVKEEIVVNGEEEDAEGEDD</sequence>
<evidence type="ECO:0000313" key="3">
    <source>
        <dbReference type="Proteomes" id="UP001301958"/>
    </source>
</evidence>
<dbReference type="PANTHER" id="PTHR23225:SF2">
    <property type="entry name" value="AT09679P-RELATED"/>
    <property type="match status" value="1"/>
</dbReference>
<evidence type="ECO:0000313" key="2">
    <source>
        <dbReference type="EMBL" id="KAK4225912.1"/>
    </source>
</evidence>
<dbReference type="InterPro" id="IPR039970">
    <property type="entry name" value="TF_Grauzone"/>
</dbReference>
<evidence type="ECO:0000256" key="1">
    <source>
        <dbReference type="SAM" id="MobiDB-lite"/>
    </source>
</evidence>
<evidence type="ECO:0008006" key="4">
    <source>
        <dbReference type="Google" id="ProtNLM"/>
    </source>
</evidence>
<dbReference type="Proteomes" id="UP001301958">
    <property type="component" value="Unassembled WGS sequence"/>
</dbReference>
<feature type="compositionally biased region" description="Low complexity" evidence="1">
    <location>
        <begin position="261"/>
        <end position="283"/>
    </location>
</feature>
<accession>A0AAN7BM90</accession>
<dbReference type="PANTHER" id="PTHR23225">
    <property type="entry name" value="ZINC FINGER PROTEIN"/>
    <property type="match status" value="1"/>
</dbReference>
<dbReference type="GO" id="GO:0003700">
    <property type="term" value="F:DNA-binding transcription factor activity"/>
    <property type="evidence" value="ECO:0007669"/>
    <property type="project" value="InterPro"/>
</dbReference>
<reference evidence="2" key="2">
    <citation type="submission" date="2023-05" db="EMBL/GenBank/DDBJ databases">
        <authorList>
            <consortium name="Lawrence Berkeley National Laboratory"/>
            <person name="Steindorff A."/>
            <person name="Hensen N."/>
            <person name="Bonometti L."/>
            <person name="Westerberg I."/>
            <person name="Brannstrom I.O."/>
            <person name="Guillou S."/>
            <person name="Cros-Aarteil S."/>
            <person name="Calhoun S."/>
            <person name="Haridas S."/>
            <person name="Kuo A."/>
            <person name="Mondo S."/>
            <person name="Pangilinan J."/>
            <person name="Riley R."/>
            <person name="Labutti K."/>
            <person name="Andreopoulos B."/>
            <person name="Lipzen A."/>
            <person name="Chen C."/>
            <person name="Yanf M."/>
            <person name="Daum C."/>
            <person name="Ng V."/>
            <person name="Clum A."/>
            <person name="Ohm R."/>
            <person name="Martin F."/>
            <person name="Silar P."/>
            <person name="Natvig D."/>
            <person name="Lalanne C."/>
            <person name="Gautier V."/>
            <person name="Ament-Velasquez S.L."/>
            <person name="Kruys A."/>
            <person name="Hutchinson M.I."/>
            <person name="Powell A.J."/>
            <person name="Barry K."/>
            <person name="Miller A.N."/>
            <person name="Grigoriev I.V."/>
            <person name="Debuchy R."/>
            <person name="Gladieux P."/>
            <person name="Thoren M.H."/>
            <person name="Johannesson H."/>
        </authorList>
    </citation>
    <scope>NUCLEOTIDE SEQUENCE</scope>
    <source>
        <strain evidence="2">CBS 990.96</strain>
    </source>
</reference>
<reference evidence="2" key="1">
    <citation type="journal article" date="2023" name="Mol. Phylogenet. Evol.">
        <title>Genome-scale phylogeny and comparative genomics of the fungal order Sordariales.</title>
        <authorList>
            <person name="Hensen N."/>
            <person name="Bonometti L."/>
            <person name="Westerberg I."/>
            <person name="Brannstrom I.O."/>
            <person name="Guillou S."/>
            <person name="Cros-Aarteil S."/>
            <person name="Calhoun S."/>
            <person name="Haridas S."/>
            <person name="Kuo A."/>
            <person name="Mondo S."/>
            <person name="Pangilinan J."/>
            <person name="Riley R."/>
            <person name="LaButti K."/>
            <person name="Andreopoulos B."/>
            <person name="Lipzen A."/>
            <person name="Chen C."/>
            <person name="Yan M."/>
            <person name="Daum C."/>
            <person name="Ng V."/>
            <person name="Clum A."/>
            <person name="Steindorff A."/>
            <person name="Ohm R.A."/>
            <person name="Martin F."/>
            <person name="Silar P."/>
            <person name="Natvig D.O."/>
            <person name="Lalanne C."/>
            <person name="Gautier V."/>
            <person name="Ament-Velasquez S.L."/>
            <person name="Kruys A."/>
            <person name="Hutchinson M.I."/>
            <person name="Powell A.J."/>
            <person name="Barry K."/>
            <person name="Miller A.N."/>
            <person name="Grigoriev I.V."/>
            <person name="Debuchy R."/>
            <person name="Gladieux P."/>
            <person name="Hiltunen Thoren M."/>
            <person name="Johannesson H."/>
        </authorList>
    </citation>
    <scope>NUCLEOTIDE SEQUENCE</scope>
    <source>
        <strain evidence="2">CBS 990.96</strain>
    </source>
</reference>
<protein>
    <recommendedName>
        <fullName evidence="4">C2H2-type domain-containing protein</fullName>
    </recommendedName>
</protein>
<dbReference type="Gene3D" id="3.30.160.60">
    <property type="entry name" value="Classic Zinc Finger"/>
    <property type="match status" value="1"/>
</dbReference>
<dbReference type="AlphaFoldDB" id="A0AAN7BM90"/>
<name>A0AAN7BM90_9PEZI</name>
<organism evidence="2 3">
    <name type="scientific">Podospora fimiseda</name>
    <dbReference type="NCBI Taxonomy" id="252190"/>
    <lineage>
        <taxon>Eukaryota</taxon>
        <taxon>Fungi</taxon>
        <taxon>Dikarya</taxon>
        <taxon>Ascomycota</taxon>
        <taxon>Pezizomycotina</taxon>
        <taxon>Sordariomycetes</taxon>
        <taxon>Sordariomycetidae</taxon>
        <taxon>Sordariales</taxon>
        <taxon>Podosporaceae</taxon>
        <taxon>Podospora</taxon>
    </lineage>
</organism>
<comment type="caution">
    <text evidence="2">The sequence shown here is derived from an EMBL/GenBank/DDBJ whole genome shotgun (WGS) entry which is preliminary data.</text>
</comment>